<name>A0A550BRU4_9AGAR</name>
<dbReference type="Proteomes" id="UP000320762">
    <property type="component" value="Unassembled WGS sequence"/>
</dbReference>
<dbReference type="PANTHER" id="PTHR38248:SF2">
    <property type="entry name" value="FUNK1 11"/>
    <property type="match status" value="1"/>
</dbReference>
<feature type="compositionally biased region" description="Polar residues" evidence="1">
    <location>
        <begin position="388"/>
        <end position="404"/>
    </location>
</feature>
<proteinExistence type="predicted"/>
<dbReference type="OrthoDB" id="3271139at2759"/>
<dbReference type="SUPFAM" id="SSF56112">
    <property type="entry name" value="Protein kinase-like (PK-like)"/>
    <property type="match status" value="1"/>
</dbReference>
<reference evidence="3 4" key="1">
    <citation type="journal article" date="2019" name="New Phytol.">
        <title>Comparative genomics reveals unique wood-decay strategies and fruiting body development in the Schizophyllaceae.</title>
        <authorList>
            <person name="Almasi E."/>
            <person name="Sahu N."/>
            <person name="Krizsan K."/>
            <person name="Balint B."/>
            <person name="Kovacs G.M."/>
            <person name="Kiss B."/>
            <person name="Cseklye J."/>
            <person name="Drula E."/>
            <person name="Henrissat B."/>
            <person name="Nagy I."/>
            <person name="Chovatia M."/>
            <person name="Adam C."/>
            <person name="LaButti K."/>
            <person name="Lipzen A."/>
            <person name="Riley R."/>
            <person name="Grigoriev I.V."/>
            <person name="Nagy L.G."/>
        </authorList>
    </citation>
    <scope>NUCLEOTIDE SEQUENCE [LARGE SCALE GENOMIC DNA]</scope>
    <source>
        <strain evidence="3 4">NL-1724</strain>
    </source>
</reference>
<dbReference type="InterPro" id="IPR040976">
    <property type="entry name" value="Pkinase_fungal"/>
</dbReference>
<protein>
    <recommendedName>
        <fullName evidence="2">Fungal-type protein kinase domain-containing protein</fullName>
    </recommendedName>
</protein>
<feature type="compositionally biased region" description="Polar residues" evidence="1">
    <location>
        <begin position="680"/>
        <end position="692"/>
    </location>
</feature>
<sequence>MVHLGYQTIWDFPDDSARKSGAQNNKKRANEREIFRPLGRIIEGIVKSLQGRRPTCKYVHEPYETQSDTLGGQNHIDGCLQLLQTTSPPLPGYTKIPTADVAVNFGFKISDSPEAKRVDRWKVVYPAYHNMHSDCGRTHTYSVTAENDTMAAWTRHAACRSAGLAPNLHAAKSADFNLSQVRTVVAVLANLLFSNPEDLGYDSNIKRIIERNEHGEFVLQYLYRVAGAKGPRFFKTVQCIAEYGGLVMTGRATRAWEVVEVHSFDNPTPLPDVASKVLRDVWLNDTARTESEIQQTMFALCDALACEFPADDDPRLVGVDEETKNTIHRRLLDKSYKDLFLTIEADSGRCGAKSRSVPANFTPVPNIFARPVYVNKGGSKQGADMQRASGSISRDTVSVSKPVSTSDQPRAFECKQRNFVVYKEVCKALDKVEDLHEIAKAMLDCLLAVQILFLICWIHRDISSGNLLSYKGHGKLGDLEYAKEFNLNVGGHSDPKTGTPFFMAVEIEKRRYLYIPPPSRANALNTEVEEDDVMEDERAATPQLVRHNFQHDLESFFWILVWLILTHIPNQASRSVANTLFQHHSTALQERENFLTREDDFLHSLACLRLDADLPRGLHKPLGIIRQELYYFYMHRELRHTDMGTYAPVYLSIRSALTRLANIAPPGRVALQQPPPPPTASKSGHQSSTQPDTTKRMAERLKNPDIQYRPHMSTQKRTLEDTELDDDEAPQSKRHAHH</sequence>
<evidence type="ECO:0000256" key="1">
    <source>
        <dbReference type="SAM" id="MobiDB-lite"/>
    </source>
</evidence>
<feature type="region of interest" description="Disordered" evidence="1">
    <location>
        <begin position="378"/>
        <end position="404"/>
    </location>
</feature>
<gene>
    <name evidence="3" type="ORF">BD626DRAFT_588952</name>
</gene>
<dbReference type="AlphaFoldDB" id="A0A550BRU4"/>
<dbReference type="EMBL" id="VDMD01000202">
    <property type="protein sequence ID" value="TRM55267.1"/>
    <property type="molecule type" value="Genomic_DNA"/>
</dbReference>
<evidence type="ECO:0000313" key="4">
    <source>
        <dbReference type="Proteomes" id="UP000320762"/>
    </source>
</evidence>
<feature type="region of interest" description="Disordered" evidence="1">
    <location>
        <begin position="667"/>
        <end position="738"/>
    </location>
</feature>
<keyword evidence="4" id="KW-1185">Reference proteome</keyword>
<comment type="caution">
    <text evidence="3">The sequence shown here is derived from an EMBL/GenBank/DDBJ whole genome shotgun (WGS) entry which is preliminary data.</text>
</comment>
<accession>A0A550BRU4</accession>
<evidence type="ECO:0000313" key="3">
    <source>
        <dbReference type="EMBL" id="TRM55267.1"/>
    </source>
</evidence>
<dbReference type="InterPro" id="IPR011009">
    <property type="entry name" value="Kinase-like_dom_sf"/>
</dbReference>
<dbReference type="Gene3D" id="1.10.510.10">
    <property type="entry name" value="Transferase(Phosphotransferase) domain 1"/>
    <property type="match status" value="1"/>
</dbReference>
<dbReference type="STRING" id="97359.A0A550BRU4"/>
<organism evidence="3 4">
    <name type="scientific">Schizophyllum amplum</name>
    <dbReference type="NCBI Taxonomy" id="97359"/>
    <lineage>
        <taxon>Eukaryota</taxon>
        <taxon>Fungi</taxon>
        <taxon>Dikarya</taxon>
        <taxon>Basidiomycota</taxon>
        <taxon>Agaricomycotina</taxon>
        <taxon>Agaricomycetes</taxon>
        <taxon>Agaricomycetidae</taxon>
        <taxon>Agaricales</taxon>
        <taxon>Schizophyllaceae</taxon>
        <taxon>Schizophyllum</taxon>
    </lineage>
</organism>
<evidence type="ECO:0000259" key="2">
    <source>
        <dbReference type="Pfam" id="PF17667"/>
    </source>
</evidence>
<dbReference type="PANTHER" id="PTHR38248">
    <property type="entry name" value="FUNK1 6"/>
    <property type="match status" value="1"/>
</dbReference>
<feature type="compositionally biased region" description="Basic and acidic residues" evidence="1">
    <location>
        <begin position="693"/>
        <end position="703"/>
    </location>
</feature>
<dbReference type="Pfam" id="PF17667">
    <property type="entry name" value="Pkinase_fungal"/>
    <property type="match status" value="1"/>
</dbReference>
<feature type="domain" description="Fungal-type protein kinase" evidence="2">
    <location>
        <begin position="122"/>
        <end position="563"/>
    </location>
</feature>